<dbReference type="RefSeq" id="XP_060334371.1">
    <property type="nucleotide sequence ID" value="XM_060472226.1"/>
</dbReference>
<dbReference type="AlphaFoldDB" id="A0AA39NC56"/>
<evidence type="ECO:0000256" key="1">
    <source>
        <dbReference type="SAM" id="MobiDB-lite"/>
    </source>
</evidence>
<name>A0AA39NC56_ARMTA</name>
<dbReference type="Proteomes" id="UP001175211">
    <property type="component" value="Unassembled WGS sequence"/>
</dbReference>
<sequence>MAFELEDPYLNSALSEVALTLKNSLLSSGNVDVFLPIVTSPRFAPTIPDVTNFLTKSFPKVVSVDKTPHFIVALDPSLVRVDARIASSLECNSPGSSFLALVTILHGVAHATRHEFVPAAIRGSCVVNDKDEWLNDPGYEVEHALFGGIIGVAFAGSPTDPILPEISYFTLFTEDGYLYKIDLEKATSWIENDELGPFDLEQLPKEDVATEEVHLQTCARVNTLCANVTGKFAFRSSEQRRRPPGPHWIFPRQRDRY</sequence>
<evidence type="ECO:0000313" key="3">
    <source>
        <dbReference type="Proteomes" id="UP001175211"/>
    </source>
</evidence>
<proteinExistence type="predicted"/>
<keyword evidence="3" id="KW-1185">Reference proteome</keyword>
<accession>A0AA39NC56</accession>
<reference evidence="2" key="1">
    <citation type="submission" date="2023-06" db="EMBL/GenBank/DDBJ databases">
        <authorList>
            <consortium name="Lawrence Berkeley National Laboratory"/>
            <person name="Ahrendt S."/>
            <person name="Sahu N."/>
            <person name="Indic B."/>
            <person name="Wong-Bajracharya J."/>
            <person name="Merenyi Z."/>
            <person name="Ke H.-M."/>
            <person name="Monk M."/>
            <person name="Kocsube S."/>
            <person name="Drula E."/>
            <person name="Lipzen A."/>
            <person name="Balint B."/>
            <person name="Henrissat B."/>
            <person name="Andreopoulos B."/>
            <person name="Martin F.M."/>
            <person name="Harder C.B."/>
            <person name="Rigling D."/>
            <person name="Ford K.L."/>
            <person name="Foster G.D."/>
            <person name="Pangilinan J."/>
            <person name="Papanicolaou A."/>
            <person name="Barry K."/>
            <person name="LaButti K."/>
            <person name="Viragh M."/>
            <person name="Koriabine M."/>
            <person name="Yan M."/>
            <person name="Riley R."/>
            <person name="Champramary S."/>
            <person name="Plett K.L."/>
            <person name="Tsai I.J."/>
            <person name="Slot J."/>
            <person name="Sipos G."/>
            <person name="Plett J."/>
            <person name="Nagy L.G."/>
            <person name="Grigoriev I.V."/>
        </authorList>
    </citation>
    <scope>NUCLEOTIDE SEQUENCE</scope>
    <source>
        <strain evidence="2">CCBAS 213</strain>
    </source>
</reference>
<comment type="caution">
    <text evidence="2">The sequence shown here is derived from an EMBL/GenBank/DDBJ whole genome shotgun (WGS) entry which is preliminary data.</text>
</comment>
<organism evidence="2 3">
    <name type="scientific">Armillaria tabescens</name>
    <name type="common">Ringless honey mushroom</name>
    <name type="synonym">Agaricus tabescens</name>
    <dbReference type="NCBI Taxonomy" id="1929756"/>
    <lineage>
        <taxon>Eukaryota</taxon>
        <taxon>Fungi</taxon>
        <taxon>Dikarya</taxon>
        <taxon>Basidiomycota</taxon>
        <taxon>Agaricomycotina</taxon>
        <taxon>Agaricomycetes</taxon>
        <taxon>Agaricomycetidae</taxon>
        <taxon>Agaricales</taxon>
        <taxon>Marasmiineae</taxon>
        <taxon>Physalacriaceae</taxon>
        <taxon>Desarmillaria</taxon>
    </lineage>
</organism>
<protein>
    <submittedName>
        <fullName evidence="2">Uncharacterized protein</fullName>
    </submittedName>
</protein>
<feature type="region of interest" description="Disordered" evidence="1">
    <location>
        <begin position="236"/>
        <end position="257"/>
    </location>
</feature>
<dbReference type="EMBL" id="JAUEPS010000008">
    <property type="protein sequence ID" value="KAK0462905.1"/>
    <property type="molecule type" value="Genomic_DNA"/>
</dbReference>
<gene>
    <name evidence="2" type="ORF">EV420DRAFT_1521557</name>
</gene>
<evidence type="ECO:0000313" key="2">
    <source>
        <dbReference type="EMBL" id="KAK0462905.1"/>
    </source>
</evidence>
<dbReference type="GeneID" id="85355774"/>